<dbReference type="GO" id="GO:0006449">
    <property type="term" value="P:regulation of translational termination"/>
    <property type="evidence" value="ECO:0007669"/>
    <property type="project" value="TreeGrafter"/>
</dbReference>
<comment type="catalytic activity">
    <reaction evidence="9">
        <text>[ribosomal protein uS12]-L-proline + 2-oxoglutarate + O2 = [ribosomal protein uS12]-(3S)-3-hydroxy-L-proline + succinate + CO2</text>
        <dbReference type="Rhea" id="RHEA:54156"/>
        <dbReference type="Rhea" id="RHEA-COMP:13816"/>
        <dbReference type="Rhea" id="RHEA-COMP:13818"/>
        <dbReference type="ChEBI" id="CHEBI:15379"/>
        <dbReference type="ChEBI" id="CHEBI:16526"/>
        <dbReference type="ChEBI" id="CHEBI:16810"/>
        <dbReference type="ChEBI" id="CHEBI:30031"/>
        <dbReference type="ChEBI" id="CHEBI:50342"/>
        <dbReference type="ChEBI" id="CHEBI:85428"/>
    </reaction>
</comment>
<evidence type="ECO:0000256" key="1">
    <source>
        <dbReference type="ARBA" id="ARBA00001961"/>
    </source>
</evidence>
<dbReference type="GO" id="GO:0031543">
    <property type="term" value="F:peptidyl-proline dioxygenase activity"/>
    <property type="evidence" value="ECO:0007669"/>
    <property type="project" value="TreeGrafter"/>
</dbReference>
<keyword evidence="3" id="KW-0479">Metal-binding</keyword>
<gene>
    <name evidence="12" type="ORF">PHYEVI_LOCUS3235</name>
</gene>
<feature type="domain" description="Fe2OG dioxygenase" evidence="11">
    <location>
        <begin position="194"/>
        <end position="298"/>
    </location>
</feature>
<dbReference type="InterPro" id="IPR019601">
    <property type="entry name" value="Oxoglutarate/Fe-dep_Oase_C"/>
</dbReference>
<keyword evidence="4" id="KW-0847">Vitamin C</keyword>
<keyword evidence="13" id="KW-1185">Reference proteome</keyword>
<dbReference type="PANTHER" id="PTHR12117:SF0">
    <property type="entry name" value="PROLYL 3-HYDROXYLASE OGFOD1"/>
    <property type="match status" value="1"/>
</dbReference>
<dbReference type="Gene3D" id="2.60.120.620">
    <property type="entry name" value="q2cbj1_9rhob like domain"/>
    <property type="match status" value="2"/>
</dbReference>
<dbReference type="GO" id="GO:0005506">
    <property type="term" value="F:iron ion binding"/>
    <property type="evidence" value="ECO:0007669"/>
    <property type="project" value="InterPro"/>
</dbReference>
<evidence type="ECO:0000256" key="5">
    <source>
        <dbReference type="ARBA" id="ARBA00022964"/>
    </source>
</evidence>
<dbReference type="GO" id="GO:0031418">
    <property type="term" value="F:L-ascorbic acid binding"/>
    <property type="evidence" value="ECO:0007669"/>
    <property type="project" value="UniProtKB-KW"/>
</dbReference>
<comment type="cofactor">
    <cofactor evidence="1">
        <name>L-ascorbate</name>
        <dbReference type="ChEBI" id="CHEBI:38290"/>
    </cofactor>
</comment>
<feature type="region of interest" description="Disordered" evidence="10">
    <location>
        <begin position="1"/>
        <end position="22"/>
    </location>
</feature>
<proteinExistence type="inferred from homology"/>
<evidence type="ECO:0000313" key="13">
    <source>
        <dbReference type="Proteomes" id="UP001153712"/>
    </source>
</evidence>
<protein>
    <recommendedName>
        <fullName evidence="8">uS12 prolyl 3-hydroxylase</fullName>
    </recommendedName>
</protein>
<evidence type="ECO:0000256" key="7">
    <source>
        <dbReference type="ARBA" id="ARBA00023004"/>
    </source>
</evidence>
<dbReference type="SMART" id="SM00702">
    <property type="entry name" value="P4Hc"/>
    <property type="match status" value="1"/>
</dbReference>
<comment type="similarity">
    <text evidence="2">Belongs to the TPA1 family.</text>
</comment>
<dbReference type="InterPro" id="IPR005123">
    <property type="entry name" value="Oxoglu/Fe-dep_dioxygenase_dom"/>
</dbReference>
<evidence type="ECO:0000256" key="2">
    <source>
        <dbReference type="ARBA" id="ARBA00007443"/>
    </source>
</evidence>
<dbReference type="PROSITE" id="PS51471">
    <property type="entry name" value="FE2OG_OXY"/>
    <property type="match status" value="1"/>
</dbReference>
<sequence length="537" mass="62832">MATNEETYTDTENEYSSENESKEKFSYFAESSDCETEHECDNWDDDCRVVVTKTSSLLGYDQLSPTNGNTHGPPPKRHKISAEIRSNLLPEAFVNEIKLHWNKNETFKNQDVELIVDPFKVLVINDFVHDADFLNHIREEFYDLDWNARNMDLYEFFQSKDLKYLNSEYISAVYEFLNSDVRNWVSNLMGFDLTHISTTCSLYSNTDYLLVHDDQREDRMVAFVLYLTGKNGWNSSKGGALQLFNKDEKGQPMEVAREIFPANNQLVLFPVTNDSYHQVAEVTTIDDTRLSINGWFHVRIPPTFITPPYSPLENGLYSKNTLKAKDVDIDLDSWVSEDYLDRKTIKMIQKHIEENSEISLRKFLKTECFDEIKRALNEQDIKWISIGPPNRYCYDKVDLTNLPHIIERFLNLFQSKQMFSLLKHYTDLDLTEHSASMRFELQRWKIGSFSLLSDFDWNEKNELDLIFHVGCSNSADIIGARTQYVTIEDEIQNALITLEPEENNLNIIYRDSARFTKYFSKQSKCKQFYTLICSYSE</sequence>
<evidence type="ECO:0000256" key="8">
    <source>
        <dbReference type="ARBA" id="ARBA00029938"/>
    </source>
</evidence>
<dbReference type="GO" id="GO:0005737">
    <property type="term" value="C:cytoplasm"/>
    <property type="evidence" value="ECO:0007669"/>
    <property type="project" value="TreeGrafter"/>
</dbReference>
<organism evidence="12 13">
    <name type="scientific">Phyllotreta striolata</name>
    <name type="common">Striped flea beetle</name>
    <name type="synonym">Crioceris striolata</name>
    <dbReference type="NCBI Taxonomy" id="444603"/>
    <lineage>
        <taxon>Eukaryota</taxon>
        <taxon>Metazoa</taxon>
        <taxon>Ecdysozoa</taxon>
        <taxon>Arthropoda</taxon>
        <taxon>Hexapoda</taxon>
        <taxon>Insecta</taxon>
        <taxon>Pterygota</taxon>
        <taxon>Neoptera</taxon>
        <taxon>Endopterygota</taxon>
        <taxon>Coleoptera</taxon>
        <taxon>Polyphaga</taxon>
        <taxon>Cucujiformia</taxon>
        <taxon>Chrysomeloidea</taxon>
        <taxon>Chrysomelidae</taxon>
        <taxon>Galerucinae</taxon>
        <taxon>Alticini</taxon>
        <taxon>Phyllotreta</taxon>
    </lineage>
</organism>
<dbReference type="InterPro" id="IPR039558">
    <property type="entry name" value="TPA1/OFD1_N"/>
</dbReference>
<dbReference type="AlphaFoldDB" id="A0A9N9XPC6"/>
<dbReference type="Pfam" id="PF10637">
    <property type="entry name" value="Ofd1_CTDD"/>
    <property type="match status" value="1"/>
</dbReference>
<dbReference type="EMBL" id="OU900105">
    <property type="protein sequence ID" value="CAG9856822.1"/>
    <property type="molecule type" value="Genomic_DNA"/>
</dbReference>
<reference evidence="12" key="1">
    <citation type="submission" date="2022-01" db="EMBL/GenBank/DDBJ databases">
        <authorList>
            <person name="King R."/>
        </authorList>
    </citation>
    <scope>NUCLEOTIDE SEQUENCE</scope>
</reference>
<feature type="compositionally biased region" description="Acidic residues" evidence="10">
    <location>
        <begin position="7"/>
        <end position="17"/>
    </location>
</feature>
<dbReference type="PANTHER" id="PTHR12117">
    <property type="entry name" value="HISTONE ACETYLTRANSFERASE COMPLEX"/>
    <property type="match status" value="1"/>
</dbReference>
<dbReference type="InterPro" id="IPR006620">
    <property type="entry name" value="Pro_4_hyd_alph"/>
</dbReference>
<dbReference type="Pfam" id="PF13661">
    <property type="entry name" value="2OG-FeII_Oxy_4"/>
    <property type="match status" value="1"/>
</dbReference>
<dbReference type="OrthoDB" id="430522at2759"/>
<evidence type="ECO:0000313" key="12">
    <source>
        <dbReference type="EMBL" id="CAG9856822.1"/>
    </source>
</evidence>
<keyword evidence="5" id="KW-0223">Dioxygenase</keyword>
<evidence type="ECO:0000256" key="3">
    <source>
        <dbReference type="ARBA" id="ARBA00022723"/>
    </source>
</evidence>
<keyword evidence="6" id="KW-0560">Oxidoreductase</keyword>
<keyword evidence="7" id="KW-0408">Iron</keyword>
<evidence type="ECO:0000256" key="9">
    <source>
        <dbReference type="ARBA" id="ARBA00047444"/>
    </source>
</evidence>
<dbReference type="InterPro" id="IPR051842">
    <property type="entry name" value="uS12_prolyl_hydroxylase"/>
</dbReference>
<evidence type="ECO:0000259" key="11">
    <source>
        <dbReference type="PROSITE" id="PS51471"/>
    </source>
</evidence>
<evidence type="ECO:0000256" key="10">
    <source>
        <dbReference type="SAM" id="MobiDB-lite"/>
    </source>
</evidence>
<dbReference type="Proteomes" id="UP001153712">
    <property type="component" value="Chromosome 12"/>
</dbReference>
<accession>A0A9N9XPC6</accession>
<evidence type="ECO:0000256" key="6">
    <source>
        <dbReference type="ARBA" id="ARBA00023002"/>
    </source>
</evidence>
<evidence type="ECO:0000256" key="4">
    <source>
        <dbReference type="ARBA" id="ARBA00022896"/>
    </source>
</evidence>
<name>A0A9N9XPC6_PHYSR</name>